<evidence type="ECO:0000313" key="3">
    <source>
        <dbReference type="Proteomes" id="UP000322667"/>
    </source>
</evidence>
<dbReference type="InterPro" id="IPR008906">
    <property type="entry name" value="HATC_C_dom"/>
</dbReference>
<feature type="domain" description="HAT C-terminal dimerisation" evidence="1">
    <location>
        <begin position="270"/>
        <end position="358"/>
    </location>
</feature>
<protein>
    <recommendedName>
        <fullName evidence="1">HAT C-terminal dimerisation domain-containing protein</fullName>
    </recommendedName>
</protein>
<sequence>MIVKFDVIMQDHVRHIRNREIHYHYLGHKIQNEMISLLAHSVISSIIKIIKEAKYFSIILDCTPDIGHLEQMTLIVRYVLKSLDLNVDDVRGQGYDNGFNMKGKHQSVQKRFLEINSKALYMPCACHSLNLTLSDMTHSCIRAISLFGIVQRIYSLFSSSTKRWKIFLDNFLELTVKFLSNTRWKSRIKNWLCHNYMNLVMMQSQRVKRRVWSMHLRVLSFCLQLKTFESIFQFLLNSNKLKSFDEKKLRECCVTFYSTFSHVDSSDVDLNDFFSKLKVLQFTLPNELMLATEILEFVKSTDCYPNVSIAYRNFLTIPVTVASAKRSFSKINLIKTYLRLSMPQERLNGLAILSIEKDFLENIDVDVIINDFASQNARRTHFL</sequence>
<evidence type="ECO:0000259" key="1">
    <source>
        <dbReference type="Pfam" id="PF05699"/>
    </source>
</evidence>
<accession>A0A5D2LED5</accession>
<dbReference type="InterPro" id="IPR012337">
    <property type="entry name" value="RNaseH-like_sf"/>
</dbReference>
<dbReference type="EMBL" id="CM017626">
    <property type="protein sequence ID" value="TYH77300.1"/>
    <property type="molecule type" value="Genomic_DNA"/>
</dbReference>
<gene>
    <name evidence="2" type="ORF">ES332_D04G144700v1</name>
</gene>
<dbReference type="SUPFAM" id="SSF53098">
    <property type="entry name" value="Ribonuclease H-like"/>
    <property type="match status" value="1"/>
</dbReference>
<name>A0A5D2LED5_GOSTO</name>
<dbReference type="GO" id="GO:0046983">
    <property type="term" value="F:protein dimerization activity"/>
    <property type="evidence" value="ECO:0007669"/>
    <property type="project" value="InterPro"/>
</dbReference>
<dbReference type="Pfam" id="PF05699">
    <property type="entry name" value="Dimer_Tnp_hAT"/>
    <property type="match status" value="1"/>
</dbReference>
<keyword evidence="3" id="KW-1185">Reference proteome</keyword>
<evidence type="ECO:0000313" key="2">
    <source>
        <dbReference type="EMBL" id="TYH77300.1"/>
    </source>
</evidence>
<organism evidence="2 3">
    <name type="scientific">Gossypium tomentosum</name>
    <name type="common">Hawaiian cotton</name>
    <name type="synonym">Gossypium sandvicense</name>
    <dbReference type="NCBI Taxonomy" id="34277"/>
    <lineage>
        <taxon>Eukaryota</taxon>
        <taxon>Viridiplantae</taxon>
        <taxon>Streptophyta</taxon>
        <taxon>Embryophyta</taxon>
        <taxon>Tracheophyta</taxon>
        <taxon>Spermatophyta</taxon>
        <taxon>Magnoliopsida</taxon>
        <taxon>eudicotyledons</taxon>
        <taxon>Gunneridae</taxon>
        <taxon>Pentapetalae</taxon>
        <taxon>rosids</taxon>
        <taxon>malvids</taxon>
        <taxon>Malvales</taxon>
        <taxon>Malvaceae</taxon>
        <taxon>Malvoideae</taxon>
        <taxon>Gossypium</taxon>
    </lineage>
</organism>
<reference evidence="2 3" key="1">
    <citation type="submission" date="2019-07" db="EMBL/GenBank/DDBJ databases">
        <title>WGS assembly of Gossypium tomentosum.</title>
        <authorList>
            <person name="Chen Z.J."/>
            <person name="Sreedasyam A."/>
            <person name="Ando A."/>
            <person name="Song Q."/>
            <person name="De L."/>
            <person name="Hulse-Kemp A."/>
            <person name="Ding M."/>
            <person name="Ye W."/>
            <person name="Kirkbride R."/>
            <person name="Jenkins J."/>
            <person name="Plott C."/>
            <person name="Lovell J."/>
            <person name="Lin Y.-M."/>
            <person name="Vaughn R."/>
            <person name="Liu B."/>
            <person name="Li W."/>
            <person name="Simpson S."/>
            <person name="Scheffler B."/>
            <person name="Saski C."/>
            <person name="Grover C."/>
            <person name="Hu G."/>
            <person name="Conover J."/>
            <person name="Carlson J."/>
            <person name="Shu S."/>
            <person name="Boston L."/>
            <person name="Williams M."/>
            <person name="Peterson D."/>
            <person name="Mcgee K."/>
            <person name="Jones D."/>
            <person name="Wendel J."/>
            <person name="Stelly D."/>
            <person name="Grimwood J."/>
            <person name="Schmutz J."/>
        </authorList>
    </citation>
    <scope>NUCLEOTIDE SEQUENCE [LARGE SCALE GENOMIC DNA]</scope>
    <source>
        <strain evidence="2">7179.01</strain>
    </source>
</reference>
<dbReference type="Proteomes" id="UP000322667">
    <property type="component" value="Chromosome D04"/>
</dbReference>
<dbReference type="PANTHER" id="PTHR45749:SF35">
    <property type="entry name" value="AC-LIKE TRANSPOSASE-RELATED"/>
    <property type="match status" value="1"/>
</dbReference>
<dbReference type="AlphaFoldDB" id="A0A5D2LED5"/>
<dbReference type="PANTHER" id="PTHR45749">
    <property type="match status" value="1"/>
</dbReference>
<proteinExistence type="predicted"/>